<sequence length="522" mass="58099">MKAKIAILFLLIVVCSFAQLKGPITNQVDLGKYSHLLFVSENGSDEKNNGTKENPFKTIQYAVSKANNLTESTRTAILVAEGIYEGETIHLKKFIDLFGGFNKDSWERDVELYTSEINIKKGQRAIVAADNNTIDGFTIKGAEIRGKGAAILCDGTSPVITNNIFINNQTLKPLDWNPKYWHDTANDGGAVYGKDGASPLIKNNLFVSNKTENGRGAAVAFDNECDPKIIDNVFYRNETGLDDPMRSSDGGAVSIFRWCKGLIEGNIFLSNYAGAKNDAGGVFIALWSSTIIRNNIFVDNESTDDAGALFVGGQEHRYDAPLDPFPSKEDFYVTIDNNYFVGNRNPSMNSGAMRFTMESRGEFTNNVVAYNNGVYFQRSETKITDNIILDNMLVIETKEYLDKTIIKDNFIWADFTLDETEAVIENNNMLDADKYPGNINKPLVLNNDGIELSILSAYYLKDKNHTELITAFDVKDDLVNRIIKSGDKWSVVKSHKNGVIQIWGNFSAITSLQVLPTYTLKK</sequence>
<evidence type="ECO:0000259" key="1">
    <source>
        <dbReference type="Pfam" id="PF13229"/>
    </source>
</evidence>
<organism evidence="2">
    <name type="scientific">hydrocarbon metagenome</name>
    <dbReference type="NCBI Taxonomy" id="938273"/>
    <lineage>
        <taxon>unclassified sequences</taxon>
        <taxon>metagenomes</taxon>
        <taxon>ecological metagenomes</taxon>
    </lineage>
</organism>
<accession>A0A0W8FXE1</accession>
<dbReference type="EMBL" id="LNQE01000647">
    <property type="protein sequence ID" value="KUG25589.1"/>
    <property type="molecule type" value="Genomic_DNA"/>
</dbReference>
<name>A0A0W8FXE1_9ZZZZ</name>
<comment type="caution">
    <text evidence="2">The sequence shown here is derived from an EMBL/GenBank/DDBJ whole genome shotgun (WGS) entry which is preliminary data.</text>
</comment>
<dbReference type="AlphaFoldDB" id="A0A0W8FXE1"/>
<evidence type="ECO:0000313" key="2">
    <source>
        <dbReference type="EMBL" id="KUG25589.1"/>
    </source>
</evidence>
<reference evidence="2" key="1">
    <citation type="journal article" date="2015" name="Proc. Natl. Acad. Sci. U.S.A.">
        <title>Networks of energetic and metabolic interactions define dynamics in microbial communities.</title>
        <authorList>
            <person name="Embree M."/>
            <person name="Liu J.K."/>
            <person name="Al-Bassam M.M."/>
            <person name="Zengler K."/>
        </authorList>
    </citation>
    <scope>NUCLEOTIDE SEQUENCE</scope>
</reference>
<dbReference type="InterPro" id="IPR012334">
    <property type="entry name" value="Pectin_lyas_fold"/>
</dbReference>
<protein>
    <recommendedName>
        <fullName evidence="1">Right handed beta helix domain-containing protein</fullName>
    </recommendedName>
</protein>
<proteinExistence type="predicted"/>
<feature type="domain" description="Right handed beta helix" evidence="1">
    <location>
        <begin position="117"/>
        <end position="297"/>
    </location>
</feature>
<dbReference type="SUPFAM" id="SSF51126">
    <property type="entry name" value="Pectin lyase-like"/>
    <property type="match status" value="1"/>
</dbReference>
<gene>
    <name evidence="2" type="ORF">ASZ90_004585</name>
</gene>
<dbReference type="Gene3D" id="2.160.20.10">
    <property type="entry name" value="Single-stranded right-handed beta-helix, Pectin lyase-like"/>
    <property type="match status" value="1"/>
</dbReference>
<dbReference type="InterPro" id="IPR039448">
    <property type="entry name" value="Beta_helix"/>
</dbReference>
<dbReference type="InterPro" id="IPR011050">
    <property type="entry name" value="Pectin_lyase_fold/virulence"/>
</dbReference>
<dbReference type="Pfam" id="PF13229">
    <property type="entry name" value="Beta_helix"/>
    <property type="match status" value="1"/>
</dbReference>